<accession>C9RIB4</accession>
<protein>
    <recommendedName>
        <fullName evidence="2">4Fe-4S ferredoxin-type domain-containing protein</fullName>
    </recommendedName>
</protein>
<dbReference type="HOGENOM" id="CLU_1269936_0_0_2"/>
<dbReference type="STRING" id="579137.Metvu_1463"/>
<feature type="transmembrane region" description="Helical" evidence="1">
    <location>
        <begin position="69"/>
        <end position="86"/>
    </location>
</feature>
<dbReference type="AlphaFoldDB" id="C9RIB4"/>
<dbReference type="Pfam" id="PF12801">
    <property type="entry name" value="Fer4_5"/>
    <property type="match status" value="2"/>
</dbReference>
<sequence>MSPSSNNIENMKKSMRVDIKLIVRSYLFLLIKWTFFFLVVPGIFVSILFCPYVIPFIYCDVCPVYFCPMKIFRIPFLIVAFFYVLLSKKRFYTICPAGTLQDVIISINKKTLNRIKLLNVVQRNMLKVVRYMFLVVALILVVIFNDPRYIDPYHTFSIEGLMYENIFYYIRLSIIVSIFILAFFIPRFWCKICPFGALISLIYLTYNKICGFVQMFKIKNNKK</sequence>
<feature type="domain" description="4Fe-4S ferredoxin-type" evidence="2">
    <location>
        <begin position="76"/>
        <end position="110"/>
    </location>
</feature>
<dbReference type="InterPro" id="IPR017896">
    <property type="entry name" value="4Fe4S_Fe-S-bd"/>
</dbReference>
<dbReference type="KEGG" id="mvu:Metvu_1463"/>
<feature type="transmembrane region" description="Helical" evidence="1">
    <location>
        <begin position="21"/>
        <end position="49"/>
    </location>
</feature>
<dbReference type="eggNOG" id="arCOG02772">
    <property type="taxonomic scope" value="Archaea"/>
</dbReference>
<feature type="transmembrane region" description="Helical" evidence="1">
    <location>
        <begin position="192"/>
        <end position="216"/>
    </location>
</feature>
<evidence type="ECO:0000313" key="4">
    <source>
        <dbReference type="Proteomes" id="UP000002063"/>
    </source>
</evidence>
<keyword evidence="1" id="KW-1133">Transmembrane helix</keyword>
<reference evidence="3" key="1">
    <citation type="submission" date="2009-10" db="EMBL/GenBank/DDBJ databases">
        <title>Complete sequence of chromosome of Methanocaldococcus vulcanius M7.</title>
        <authorList>
            <consortium name="US DOE Joint Genome Institute"/>
            <person name="Lucas S."/>
            <person name="Copeland A."/>
            <person name="Lapidus A."/>
            <person name="Glavina del Rio T."/>
            <person name="Dalin E."/>
            <person name="Tice H."/>
            <person name="Bruce D."/>
            <person name="Goodwin L."/>
            <person name="Pitluck S."/>
            <person name="Lcollab F.I."/>
            <person name="Brettin T."/>
            <person name="Detter J.C."/>
            <person name="Han C."/>
            <person name="Tapia R."/>
            <person name="Kuske C.R."/>
            <person name="Schmutz J."/>
            <person name="Larimer F."/>
            <person name="Land M."/>
            <person name="Hauser L."/>
            <person name="Kyrpides N."/>
            <person name="Ovchinikova G."/>
            <person name="Sieprawska-Lupa M."/>
            <person name="Whitman W.B."/>
            <person name="Woyke T."/>
        </authorList>
    </citation>
    <scope>NUCLEOTIDE SEQUENCE [LARGE SCALE GENOMIC DNA]</scope>
    <source>
        <strain evidence="3">M7</strain>
    </source>
</reference>
<keyword evidence="4" id="KW-1185">Reference proteome</keyword>
<dbReference type="EMBL" id="CP001787">
    <property type="protein sequence ID" value="ACX73316.1"/>
    <property type="molecule type" value="Genomic_DNA"/>
</dbReference>
<evidence type="ECO:0000256" key="1">
    <source>
        <dbReference type="SAM" id="Phobius"/>
    </source>
</evidence>
<dbReference type="OrthoDB" id="23833at2157"/>
<name>C9RIB4_METVM</name>
<feature type="transmembrane region" description="Helical" evidence="1">
    <location>
        <begin position="166"/>
        <end position="185"/>
    </location>
</feature>
<evidence type="ECO:0000259" key="2">
    <source>
        <dbReference type="Pfam" id="PF12801"/>
    </source>
</evidence>
<feature type="domain" description="4Fe-4S ferredoxin-type" evidence="2">
    <location>
        <begin position="172"/>
        <end position="204"/>
    </location>
</feature>
<organism evidence="3 4">
    <name type="scientific">Methanocaldococcus vulcanius (strain ATCC 700851 / DSM 12094 / M7)</name>
    <name type="common">Methanococcus vulcanius</name>
    <dbReference type="NCBI Taxonomy" id="579137"/>
    <lineage>
        <taxon>Archaea</taxon>
        <taxon>Methanobacteriati</taxon>
        <taxon>Methanobacteriota</taxon>
        <taxon>Methanomada group</taxon>
        <taxon>Methanococci</taxon>
        <taxon>Methanococcales</taxon>
        <taxon>Methanocaldococcaceae</taxon>
        <taxon>Methanocaldococcus</taxon>
    </lineage>
</organism>
<feature type="transmembrane region" description="Helical" evidence="1">
    <location>
        <begin position="128"/>
        <end position="146"/>
    </location>
</feature>
<gene>
    <name evidence="3" type="ordered locus">Metvu_1463</name>
</gene>
<keyword evidence="1" id="KW-0472">Membrane</keyword>
<dbReference type="Proteomes" id="UP000002063">
    <property type="component" value="Chromosome"/>
</dbReference>
<dbReference type="RefSeq" id="WP_015733535.1">
    <property type="nucleotide sequence ID" value="NC_013407.1"/>
</dbReference>
<proteinExistence type="predicted"/>
<keyword evidence="1" id="KW-0812">Transmembrane</keyword>
<evidence type="ECO:0000313" key="3">
    <source>
        <dbReference type="EMBL" id="ACX73316.1"/>
    </source>
</evidence>
<dbReference type="GeneID" id="8513807"/>